<reference evidence="2 3" key="1">
    <citation type="submission" date="2024-02" db="EMBL/GenBank/DDBJ databases">
        <title>Roseibium algae sp. nov., isolated from marine alga (Grateloupia sp.), showing potential in myo-inositol conversion.</title>
        <authorList>
            <person name="Wang Y."/>
        </authorList>
    </citation>
    <scope>NUCLEOTIDE SEQUENCE [LARGE SCALE GENOMIC DNA]</scope>
    <source>
        <strain evidence="2 3">H3510</strain>
    </source>
</reference>
<keyword evidence="3" id="KW-1185">Reference proteome</keyword>
<sequence>MALLNVTVGGLFCGSVAELWPGRPTSGIQKDPVSGPQHLGLEGFDRDAQADLSVHGGPDKALHHYPAEHYLLWQAEGLMEAGTQPAAFGENISTEGMTEETACIGDIFTLGSATVQISQGRQPCWKLNAHTGHDTMAYLFQKTGRTGWYYRVLVPGKVEVGDPLTLLERLHPDLSVEMVTRARLTKKIASADAVRLSEIPELAENWRAAFGKMAAGNLNENTSARLTGKS</sequence>
<dbReference type="PANTHER" id="PTHR30212">
    <property type="entry name" value="PROTEIN YIIM"/>
    <property type="match status" value="1"/>
</dbReference>
<dbReference type="Proteomes" id="UP001385499">
    <property type="component" value="Unassembled WGS sequence"/>
</dbReference>
<comment type="caution">
    <text evidence="2">The sequence shown here is derived from an EMBL/GenBank/DDBJ whole genome shotgun (WGS) entry which is preliminary data.</text>
</comment>
<feature type="domain" description="MOSC" evidence="1">
    <location>
        <begin position="31"/>
        <end position="167"/>
    </location>
</feature>
<evidence type="ECO:0000259" key="1">
    <source>
        <dbReference type="PROSITE" id="PS51340"/>
    </source>
</evidence>
<protein>
    <submittedName>
        <fullName evidence="2">MOSC domain-containing protein</fullName>
    </submittedName>
</protein>
<dbReference type="InterPro" id="IPR011037">
    <property type="entry name" value="Pyrv_Knase-like_insert_dom_sf"/>
</dbReference>
<name>A0ABU8TGD5_9HYPH</name>
<organism evidence="2 3">
    <name type="scientific">Roseibium algae</name>
    <dbReference type="NCBI Taxonomy" id="3123038"/>
    <lineage>
        <taxon>Bacteria</taxon>
        <taxon>Pseudomonadati</taxon>
        <taxon>Pseudomonadota</taxon>
        <taxon>Alphaproteobacteria</taxon>
        <taxon>Hyphomicrobiales</taxon>
        <taxon>Stappiaceae</taxon>
        <taxon>Roseibium</taxon>
    </lineage>
</organism>
<evidence type="ECO:0000313" key="3">
    <source>
        <dbReference type="Proteomes" id="UP001385499"/>
    </source>
</evidence>
<dbReference type="RefSeq" id="WP_340272759.1">
    <property type="nucleotide sequence ID" value="NZ_JBAKIA010000002.1"/>
</dbReference>
<dbReference type="EMBL" id="JBAKIA010000002">
    <property type="protein sequence ID" value="MEJ8473200.1"/>
    <property type="molecule type" value="Genomic_DNA"/>
</dbReference>
<dbReference type="PANTHER" id="PTHR30212:SF2">
    <property type="entry name" value="PROTEIN YIIM"/>
    <property type="match status" value="1"/>
</dbReference>
<proteinExistence type="predicted"/>
<dbReference type="SUPFAM" id="SSF50800">
    <property type="entry name" value="PK beta-barrel domain-like"/>
    <property type="match status" value="1"/>
</dbReference>
<dbReference type="PROSITE" id="PS51340">
    <property type="entry name" value="MOSC"/>
    <property type="match status" value="1"/>
</dbReference>
<gene>
    <name evidence="2" type="ORF">V6575_03810</name>
</gene>
<dbReference type="Gene3D" id="2.40.33.20">
    <property type="entry name" value="PK beta-barrel domain-like"/>
    <property type="match status" value="1"/>
</dbReference>
<accession>A0ABU8TGD5</accession>
<evidence type="ECO:0000313" key="2">
    <source>
        <dbReference type="EMBL" id="MEJ8473200.1"/>
    </source>
</evidence>
<dbReference type="Pfam" id="PF03473">
    <property type="entry name" value="MOSC"/>
    <property type="match status" value="1"/>
</dbReference>
<dbReference type="InterPro" id="IPR052353">
    <property type="entry name" value="Benzoxazolinone_Detox_Enz"/>
</dbReference>
<dbReference type="InterPro" id="IPR005302">
    <property type="entry name" value="MoCF_Sase_C"/>
</dbReference>